<evidence type="ECO:0000256" key="2">
    <source>
        <dbReference type="ARBA" id="ARBA00009696"/>
    </source>
</evidence>
<reference evidence="13 14" key="1">
    <citation type="submission" date="2010-12" db="EMBL/GenBank/DDBJ databases">
        <authorList>
            <person name="Muzny D."/>
            <person name="Qin X."/>
            <person name="Deng J."/>
            <person name="Jiang H."/>
            <person name="Liu Y."/>
            <person name="Qu J."/>
            <person name="Song X.-Z."/>
            <person name="Zhang L."/>
            <person name="Thornton R."/>
            <person name="Coyle M."/>
            <person name="Francisco L."/>
            <person name="Jackson L."/>
            <person name="Javaid M."/>
            <person name="Korchina V."/>
            <person name="Kovar C."/>
            <person name="Mata R."/>
            <person name="Mathew T."/>
            <person name="Ngo R."/>
            <person name="Nguyen L."/>
            <person name="Nguyen N."/>
            <person name="Okwuonu G."/>
            <person name="Ongeri F."/>
            <person name="Pham C."/>
            <person name="Simmons D."/>
            <person name="Wilczek-Boney K."/>
            <person name="Hale W."/>
            <person name="Jakkamsetti A."/>
            <person name="Pham P."/>
            <person name="Ruth R."/>
            <person name="San Lucas F."/>
            <person name="Warren J."/>
            <person name="Zhang J."/>
            <person name="Zhao Z."/>
            <person name="Zhou C."/>
            <person name="Zhu D."/>
            <person name="Lee S."/>
            <person name="Bess C."/>
            <person name="Blankenburg K."/>
            <person name="Forbes L."/>
            <person name="Fu Q."/>
            <person name="Gubbala S."/>
            <person name="Hirani K."/>
            <person name="Jayaseelan J.C."/>
            <person name="Lara F."/>
            <person name="Munidasa M."/>
            <person name="Palculict T."/>
            <person name="Patil S."/>
            <person name="Pu L.-L."/>
            <person name="Saada N."/>
            <person name="Tang L."/>
            <person name="Weissenberger G."/>
            <person name="Zhu Y."/>
            <person name="Hemphill L."/>
            <person name="Shang Y."/>
            <person name="Youmans B."/>
            <person name="Ayvaz T."/>
            <person name="Ross M."/>
            <person name="Santibanez J."/>
            <person name="Aqrawi P."/>
            <person name="Gross S."/>
            <person name="Joshi V."/>
            <person name="Fowler G."/>
            <person name="Nazareth L."/>
            <person name="Reid J."/>
            <person name="Worley K."/>
            <person name="Petrosino J."/>
            <person name="Highlander S."/>
            <person name="Gibbs R."/>
        </authorList>
    </citation>
    <scope>NUCLEOTIDE SEQUENCE [LARGE SCALE GENOMIC DNA]</scope>
    <source>
        <strain evidence="13 14">ATCC 51599</strain>
    </source>
</reference>
<dbReference type="Pfam" id="PF03550">
    <property type="entry name" value="LolB"/>
    <property type="match status" value="1"/>
</dbReference>
<comment type="caution">
    <text evidence="13">The sequence shown here is derived from an EMBL/GenBank/DDBJ whole genome shotgun (WGS) entry which is preliminary data.</text>
</comment>
<dbReference type="EMBL" id="AEQP01000023">
    <property type="protein sequence ID" value="EFV93813.1"/>
    <property type="molecule type" value="Genomic_DNA"/>
</dbReference>
<keyword evidence="12 13" id="KW-0449">Lipoprotein</keyword>
<sequence>MHAPLLTGLLGAAFMAGCATTPPSPPPAAHNPAEPLHLTGRFSFTSTSNLPQSRPQHSSGRFQLNREGENLSIELSSPFGQTLVRAAQRQGEAAWLETAQHQRYTGPTLEAVLQDAIGIPVPVSRLPDWLTDRFQNVEERSADGHSIRARDAGWQIERNDSRWFLTWHQNPQRIEIRLVVDPTAQPAEQP</sequence>
<keyword evidence="7" id="KW-0653">Protein transport</keyword>
<accession>E7S0N9</accession>
<keyword evidence="5" id="KW-0813">Transport</keyword>
<gene>
    <name evidence="13" type="ORF">HMPREF0551_2504</name>
</gene>
<evidence type="ECO:0000256" key="5">
    <source>
        <dbReference type="ARBA" id="ARBA00022448"/>
    </source>
</evidence>
<comment type="similarity">
    <text evidence="2">Belongs to the LolB family.</text>
</comment>
<dbReference type="STRING" id="887898.HMPREF0551_2504"/>
<dbReference type="eggNOG" id="COG3017">
    <property type="taxonomic scope" value="Bacteria"/>
</dbReference>
<evidence type="ECO:0000256" key="7">
    <source>
        <dbReference type="ARBA" id="ARBA00022927"/>
    </source>
</evidence>
<keyword evidence="6" id="KW-0732">Signal</keyword>
<keyword evidence="11" id="KW-0998">Cell outer membrane</keyword>
<protein>
    <recommendedName>
        <fullName evidence="4">Outer-membrane lipoprotein LolB</fullName>
    </recommendedName>
</protein>
<dbReference type="AlphaFoldDB" id="E7S0N9"/>
<keyword evidence="9" id="KW-0564">Palmitate</keyword>
<comment type="subcellular location">
    <subcellularLocation>
        <location evidence="1">Cell outer membrane</location>
        <topology evidence="1">Lipid-anchor</topology>
    </subcellularLocation>
</comment>
<evidence type="ECO:0000256" key="9">
    <source>
        <dbReference type="ARBA" id="ARBA00023139"/>
    </source>
</evidence>
<evidence type="ECO:0000313" key="13">
    <source>
        <dbReference type="EMBL" id="EFV93813.1"/>
    </source>
</evidence>
<evidence type="ECO:0000256" key="3">
    <source>
        <dbReference type="ARBA" id="ARBA00011245"/>
    </source>
</evidence>
<evidence type="ECO:0000256" key="12">
    <source>
        <dbReference type="ARBA" id="ARBA00023288"/>
    </source>
</evidence>
<evidence type="ECO:0000256" key="8">
    <source>
        <dbReference type="ARBA" id="ARBA00023136"/>
    </source>
</evidence>
<dbReference type="InterPro" id="IPR029046">
    <property type="entry name" value="LolA/LolB/LppX"/>
</dbReference>
<keyword evidence="10" id="KW-0143">Chaperone</keyword>
<evidence type="ECO:0000256" key="6">
    <source>
        <dbReference type="ARBA" id="ARBA00022729"/>
    </source>
</evidence>
<evidence type="ECO:0000256" key="4">
    <source>
        <dbReference type="ARBA" id="ARBA00016202"/>
    </source>
</evidence>
<proteinExistence type="inferred from homology"/>
<dbReference type="GO" id="GO:0009279">
    <property type="term" value="C:cell outer membrane"/>
    <property type="evidence" value="ECO:0007669"/>
    <property type="project" value="UniProtKB-SubCell"/>
</dbReference>
<name>E7S0N9_9BURK</name>
<dbReference type="CDD" id="cd16326">
    <property type="entry name" value="LolB"/>
    <property type="match status" value="1"/>
</dbReference>
<dbReference type="GO" id="GO:0015031">
    <property type="term" value="P:protein transport"/>
    <property type="evidence" value="ECO:0007669"/>
    <property type="project" value="UniProtKB-KW"/>
</dbReference>
<keyword evidence="8" id="KW-0472">Membrane</keyword>
<dbReference type="HOGENOM" id="CLU_092816_3_0_4"/>
<dbReference type="InterPro" id="IPR004565">
    <property type="entry name" value="OM_lipoprot_LolB"/>
</dbReference>
<evidence type="ECO:0000256" key="10">
    <source>
        <dbReference type="ARBA" id="ARBA00023186"/>
    </source>
</evidence>
<dbReference type="Proteomes" id="UP000011021">
    <property type="component" value="Unassembled WGS sequence"/>
</dbReference>
<evidence type="ECO:0000313" key="14">
    <source>
        <dbReference type="Proteomes" id="UP000011021"/>
    </source>
</evidence>
<organism evidence="13 14">
    <name type="scientific">Lautropia mirabilis ATCC 51599</name>
    <dbReference type="NCBI Taxonomy" id="887898"/>
    <lineage>
        <taxon>Bacteria</taxon>
        <taxon>Pseudomonadati</taxon>
        <taxon>Pseudomonadota</taxon>
        <taxon>Betaproteobacteria</taxon>
        <taxon>Burkholderiales</taxon>
        <taxon>Burkholderiaceae</taxon>
        <taxon>Lautropia</taxon>
    </lineage>
</organism>
<keyword evidence="14" id="KW-1185">Reference proteome</keyword>
<evidence type="ECO:0000256" key="1">
    <source>
        <dbReference type="ARBA" id="ARBA00004459"/>
    </source>
</evidence>
<dbReference type="SUPFAM" id="SSF89392">
    <property type="entry name" value="Prokaryotic lipoproteins and lipoprotein localization factors"/>
    <property type="match status" value="1"/>
</dbReference>
<evidence type="ECO:0000256" key="11">
    <source>
        <dbReference type="ARBA" id="ARBA00023237"/>
    </source>
</evidence>
<comment type="subunit">
    <text evidence="3">Monomer.</text>
</comment>
<dbReference type="Gene3D" id="2.50.20.10">
    <property type="entry name" value="Lipoprotein localisation LolA/LolB/LppX"/>
    <property type="match status" value="1"/>
</dbReference>